<feature type="chain" id="PRO_5040266431" description="Peptidase S1 domain-containing protein" evidence="1">
    <location>
        <begin position="20"/>
        <end position="388"/>
    </location>
</feature>
<proteinExistence type="predicted"/>
<protein>
    <recommendedName>
        <fullName evidence="4">Peptidase S1 domain-containing protein</fullName>
    </recommendedName>
</protein>
<evidence type="ECO:0000256" key="1">
    <source>
        <dbReference type="SAM" id="SignalP"/>
    </source>
</evidence>
<sequence length="388" mass="43484">MRVVPWPFFLLLIIVSVIGSEGYANKEAEPCSNEYVVVMAENSKERMKPRIFGTGTLFSEYFGTGAALGFKVGEMLKNLMEDKKEQKEEPIYIVYAPQPPPPKPPVIVNQNKFHYSETIKETNNFNINVQTFDTNIHNYHVDETVRNRSSSNARYNTNVVKNIGEIFSTETARSTQIGALVPIIDWTKLLPPSKNEAPNKATTIFVFRLKESIFDMIPTIKLVKLPVPRYRTRVSSWPSNWPSSQNKRGKNLHCKNFTSFDFGVASKKNAIFTDSKGTPLELKCFADQKGDGGDFNNCGAPENGPLLCGDLQVGILTGENNCQKSRGSGGHKSLDYVPMESIFDFVVDFMEGENAINTTITIETSTGVDIQLYSNVFLIVSMIVFWIL</sequence>
<keyword evidence="1" id="KW-0732">Signal</keyword>
<feature type="signal peptide" evidence="1">
    <location>
        <begin position="1"/>
        <end position="19"/>
    </location>
</feature>
<keyword evidence="3" id="KW-1185">Reference proteome</keyword>
<organism evidence="2 3">
    <name type="scientific">Ceutorhynchus assimilis</name>
    <name type="common">cabbage seed weevil</name>
    <dbReference type="NCBI Taxonomy" id="467358"/>
    <lineage>
        <taxon>Eukaryota</taxon>
        <taxon>Metazoa</taxon>
        <taxon>Ecdysozoa</taxon>
        <taxon>Arthropoda</taxon>
        <taxon>Hexapoda</taxon>
        <taxon>Insecta</taxon>
        <taxon>Pterygota</taxon>
        <taxon>Neoptera</taxon>
        <taxon>Endopterygota</taxon>
        <taxon>Coleoptera</taxon>
        <taxon>Polyphaga</taxon>
        <taxon>Cucujiformia</taxon>
        <taxon>Curculionidae</taxon>
        <taxon>Ceutorhynchinae</taxon>
        <taxon>Ceutorhynchus</taxon>
    </lineage>
</organism>
<dbReference type="Proteomes" id="UP001152799">
    <property type="component" value="Chromosome 7"/>
</dbReference>
<gene>
    <name evidence="2" type="ORF">CEUTPL_LOCUS12241</name>
</gene>
<dbReference type="AlphaFoldDB" id="A0A9N9QRE0"/>
<dbReference type="EMBL" id="OU892283">
    <property type="protein sequence ID" value="CAG9771816.1"/>
    <property type="molecule type" value="Genomic_DNA"/>
</dbReference>
<evidence type="ECO:0008006" key="4">
    <source>
        <dbReference type="Google" id="ProtNLM"/>
    </source>
</evidence>
<name>A0A9N9QRE0_9CUCU</name>
<evidence type="ECO:0000313" key="2">
    <source>
        <dbReference type="EMBL" id="CAG9771816.1"/>
    </source>
</evidence>
<evidence type="ECO:0000313" key="3">
    <source>
        <dbReference type="Proteomes" id="UP001152799"/>
    </source>
</evidence>
<reference evidence="2" key="1">
    <citation type="submission" date="2022-01" db="EMBL/GenBank/DDBJ databases">
        <authorList>
            <person name="King R."/>
        </authorList>
    </citation>
    <scope>NUCLEOTIDE SEQUENCE</scope>
</reference>
<accession>A0A9N9QRE0</accession>